<evidence type="ECO:0000313" key="2">
    <source>
        <dbReference type="Proteomes" id="UP001398420"/>
    </source>
</evidence>
<keyword evidence="2" id="KW-1185">Reference proteome</keyword>
<dbReference type="Proteomes" id="UP001398420">
    <property type="component" value="Unassembled WGS sequence"/>
</dbReference>
<organism evidence="1 2">
    <name type="scientific">Kurthia gibsonii</name>
    <dbReference type="NCBI Taxonomy" id="33946"/>
    <lineage>
        <taxon>Bacteria</taxon>
        <taxon>Bacillati</taxon>
        <taxon>Bacillota</taxon>
        <taxon>Bacilli</taxon>
        <taxon>Bacillales</taxon>
        <taxon>Caryophanaceae</taxon>
        <taxon>Kurthia</taxon>
    </lineage>
</organism>
<dbReference type="Pfam" id="PF21845">
    <property type="entry name" value="DUF6904"/>
    <property type="match status" value="1"/>
</dbReference>
<proteinExistence type="predicted"/>
<reference evidence="1 2" key="1">
    <citation type="submission" date="2024-04" db="EMBL/GenBank/DDBJ databases">
        <authorList>
            <person name="Wu Y.S."/>
            <person name="Zhang L."/>
        </authorList>
    </citation>
    <scope>NUCLEOTIDE SEQUENCE [LARGE SCALE GENOMIC DNA]</scope>
    <source>
        <strain evidence="1 2">KG-01</strain>
    </source>
</reference>
<dbReference type="EMBL" id="JBCEWA010000008">
    <property type="protein sequence ID" value="MEL5988962.1"/>
    <property type="molecule type" value="Genomic_DNA"/>
</dbReference>
<comment type="caution">
    <text evidence="1">The sequence shown here is derived from an EMBL/GenBank/DDBJ whole genome shotgun (WGS) entry which is preliminary data.</text>
</comment>
<dbReference type="RefSeq" id="WP_068457162.1">
    <property type="nucleotide sequence ID" value="NZ_BJOB01000001.1"/>
</dbReference>
<protein>
    <submittedName>
        <fullName evidence="1">Uncharacterized protein</fullName>
    </submittedName>
</protein>
<dbReference type="InterPro" id="IPR054199">
    <property type="entry name" value="DUF6904"/>
</dbReference>
<gene>
    <name evidence="1" type="ORF">AAF454_11170</name>
</gene>
<accession>A0ABU9LLU5</accession>
<sequence>MLAVLNTEQLENIRISGDYWDLKELQKAIEQLLHTSIENNCTNHVQKNYVLRFCRELEQAIEGEVAIETTYNGIYDELQEEFVIPFPQENIYFSFEKCWPKMLFTVLCLNHFIEETTTHKEQPFTQTHIMVIRKFESLVFECFTSKITLINKSQIATLFFSAPHDFRQFIAQYVDLITAKYLALPQETKMIYLPHILKKFHIRDFEYTCFKNMLNRTAKESNLPIHRIVLQAD</sequence>
<dbReference type="GeneID" id="97820023"/>
<name>A0ABU9LLU5_9BACL</name>
<evidence type="ECO:0000313" key="1">
    <source>
        <dbReference type="EMBL" id="MEL5988962.1"/>
    </source>
</evidence>